<name>A0A9R1VI31_LACSA</name>
<sequence>MADYTTGQKELVGLPSSDDETPYESSPSPIDDRLSAFLETFTTQLHYSQPVSKRGLFVFWSQNLSSQSNRYSDNRGLVLDITDPWEIQTAIKSAFCKVELCSFDGLIQFWAPVESSSRRLLTTYDQPFALKYLDSGLQKYRLFSLKYQYNIDANKLEVGDDTTIISGAPANSFVNHLAEVVLDMRVYHGNPLMRSALECELMSCFLLPICDPSQSRCVGVVECSANKLDDLLEIFNHMNTALQKVGLSTFHGQERMLYKSIVGLKHVTDEIEEALQRVCESHDLTLAQVCIAYEDTHMKRIIPLKLIAHCDNSDDEDRLSFKDYYAICDMLPLQIGEGLVGKALQNYEPHLCRNIYEMSNYELSLLFPITIKEHSCFVICLRSIETGNIDYVFEFLWLQSRNHMILLESIILTLKRCLPNFKFSSGLQLGDELLVVDIKFNSGVELSVQDFTFAFGAELGDVTSSKSEIEYFKIFEGKKSSPIPTLLEKGMRLVAEECIGPLDVKCKTTEKALPREDIEQQFGRTMKEAAKNLNVSLSTLKRKCRVHGISEWKGPSFGNRKINYSYQNRSDMNEEDNGAIQGPWGIDGDTVIIKAEYEDDVIKFHLPISLTTFEAVEKEIGKRFKLKVTTYKLKYQDEDKEWILMTSDQDLSDCINISRSVNDTRIKLRVLRYISNI</sequence>
<protein>
    <recommendedName>
        <fullName evidence="10">PB1 domain-containing protein</fullName>
    </recommendedName>
</protein>
<dbReference type="EMBL" id="NBSK02000005">
    <property type="protein sequence ID" value="KAJ0205091.1"/>
    <property type="molecule type" value="Genomic_DNA"/>
</dbReference>
<dbReference type="OrthoDB" id="1261306at2759"/>
<dbReference type="Pfam" id="PF00564">
    <property type="entry name" value="PB1"/>
    <property type="match status" value="1"/>
</dbReference>
<dbReference type="Pfam" id="PF22922">
    <property type="entry name" value="GAF_NLP"/>
    <property type="match status" value="1"/>
</dbReference>
<evidence type="ECO:0000256" key="5">
    <source>
        <dbReference type="SAM" id="MobiDB-lite"/>
    </source>
</evidence>
<reference evidence="8 9" key="1">
    <citation type="journal article" date="2017" name="Nat. Commun.">
        <title>Genome assembly with in vitro proximity ligation data and whole-genome triplication in lettuce.</title>
        <authorList>
            <person name="Reyes-Chin-Wo S."/>
            <person name="Wang Z."/>
            <person name="Yang X."/>
            <person name="Kozik A."/>
            <person name="Arikit S."/>
            <person name="Song C."/>
            <person name="Xia L."/>
            <person name="Froenicke L."/>
            <person name="Lavelle D.O."/>
            <person name="Truco M.J."/>
            <person name="Xia R."/>
            <person name="Zhu S."/>
            <person name="Xu C."/>
            <person name="Xu H."/>
            <person name="Xu X."/>
            <person name="Cox K."/>
            <person name="Korf I."/>
            <person name="Meyers B.C."/>
            <person name="Michelmore R.W."/>
        </authorList>
    </citation>
    <scope>NUCLEOTIDE SEQUENCE [LARGE SCALE GENOMIC DNA]</scope>
    <source>
        <strain evidence="9">cv. Salinas</strain>
        <tissue evidence="8">Seedlings</tissue>
    </source>
</reference>
<dbReference type="InterPro" id="IPR000270">
    <property type="entry name" value="PB1_dom"/>
</dbReference>
<feature type="region of interest" description="Disordered" evidence="5">
    <location>
        <begin position="1"/>
        <end position="28"/>
    </location>
</feature>
<dbReference type="InterPro" id="IPR045012">
    <property type="entry name" value="NLP"/>
</dbReference>
<keyword evidence="1" id="KW-0805">Transcription regulation</keyword>
<comment type="caution">
    <text evidence="8">The sequence shown here is derived from an EMBL/GenBank/DDBJ whole genome shotgun (WGS) entry which is preliminary data.</text>
</comment>
<dbReference type="InterPro" id="IPR003035">
    <property type="entry name" value="RWP-RK_dom"/>
</dbReference>
<evidence type="ECO:0008006" key="10">
    <source>
        <dbReference type="Google" id="ProtNLM"/>
    </source>
</evidence>
<evidence type="ECO:0000256" key="4">
    <source>
        <dbReference type="ARBA" id="ARBA00023242"/>
    </source>
</evidence>
<dbReference type="Gramene" id="rna-gnl|WGS:NBSK|LSAT_5X52160_mrna">
    <property type="protein sequence ID" value="cds-PLY62010.1"/>
    <property type="gene ID" value="gene-LSAT_5X52160"/>
</dbReference>
<dbReference type="PROSITE" id="PS51519">
    <property type="entry name" value="RWP_RK"/>
    <property type="match status" value="1"/>
</dbReference>
<feature type="domain" description="PB1" evidence="7">
    <location>
        <begin position="590"/>
        <end position="671"/>
    </location>
</feature>
<evidence type="ECO:0000313" key="8">
    <source>
        <dbReference type="EMBL" id="KAJ0205091.1"/>
    </source>
</evidence>
<evidence type="ECO:0000259" key="7">
    <source>
        <dbReference type="PROSITE" id="PS51745"/>
    </source>
</evidence>
<dbReference type="PROSITE" id="PS51745">
    <property type="entry name" value="PB1"/>
    <property type="match status" value="1"/>
</dbReference>
<dbReference type="PANTHER" id="PTHR32002">
    <property type="entry name" value="PROTEIN NLP8"/>
    <property type="match status" value="1"/>
</dbReference>
<dbReference type="InterPro" id="IPR055081">
    <property type="entry name" value="NLP1-9_GAF"/>
</dbReference>
<keyword evidence="3" id="KW-0804">Transcription</keyword>
<evidence type="ECO:0000313" key="9">
    <source>
        <dbReference type="Proteomes" id="UP000235145"/>
    </source>
</evidence>
<dbReference type="PANTHER" id="PTHR32002:SF49">
    <property type="entry name" value="BILE ACID:SODIUM SYMPORTER_ARSENICAL RESISTANCE PROTEIN ACR3-RELATED"/>
    <property type="match status" value="1"/>
</dbReference>
<keyword evidence="9" id="KW-1185">Reference proteome</keyword>
<keyword evidence="2" id="KW-0238">DNA-binding</keyword>
<dbReference type="Pfam" id="PF02042">
    <property type="entry name" value="RWP-RK"/>
    <property type="match status" value="1"/>
</dbReference>
<dbReference type="AlphaFoldDB" id="A0A9R1VI31"/>
<evidence type="ECO:0000256" key="1">
    <source>
        <dbReference type="ARBA" id="ARBA00023015"/>
    </source>
</evidence>
<dbReference type="Proteomes" id="UP000235145">
    <property type="component" value="Unassembled WGS sequence"/>
</dbReference>
<accession>A0A9R1VI31</accession>
<dbReference type="SUPFAM" id="SSF54277">
    <property type="entry name" value="CAD &amp; PB1 domains"/>
    <property type="match status" value="1"/>
</dbReference>
<evidence type="ECO:0000256" key="3">
    <source>
        <dbReference type="ARBA" id="ARBA00023163"/>
    </source>
</evidence>
<gene>
    <name evidence="8" type="ORF">LSAT_V11C500247020</name>
</gene>
<dbReference type="Gene3D" id="3.10.20.90">
    <property type="entry name" value="Phosphatidylinositol 3-kinase Catalytic Subunit, Chain A, domain 1"/>
    <property type="match status" value="1"/>
</dbReference>
<evidence type="ECO:0000259" key="6">
    <source>
        <dbReference type="PROSITE" id="PS51519"/>
    </source>
</evidence>
<evidence type="ECO:0000256" key="2">
    <source>
        <dbReference type="ARBA" id="ARBA00023125"/>
    </source>
</evidence>
<dbReference type="SMART" id="SM00666">
    <property type="entry name" value="PB1"/>
    <property type="match status" value="1"/>
</dbReference>
<organism evidence="8 9">
    <name type="scientific">Lactuca sativa</name>
    <name type="common">Garden lettuce</name>
    <dbReference type="NCBI Taxonomy" id="4236"/>
    <lineage>
        <taxon>Eukaryota</taxon>
        <taxon>Viridiplantae</taxon>
        <taxon>Streptophyta</taxon>
        <taxon>Embryophyta</taxon>
        <taxon>Tracheophyta</taxon>
        <taxon>Spermatophyta</taxon>
        <taxon>Magnoliopsida</taxon>
        <taxon>eudicotyledons</taxon>
        <taxon>Gunneridae</taxon>
        <taxon>Pentapetalae</taxon>
        <taxon>asterids</taxon>
        <taxon>campanulids</taxon>
        <taxon>Asterales</taxon>
        <taxon>Asteraceae</taxon>
        <taxon>Cichorioideae</taxon>
        <taxon>Cichorieae</taxon>
        <taxon>Lactucinae</taxon>
        <taxon>Lactuca</taxon>
    </lineage>
</organism>
<keyword evidence="4" id="KW-0539">Nucleus</keyword>
<proteinExistence type="predicted"/>
<feature type="domain" description="RWP-RK" evidence="6">
    <location>
        <begin position="495"/>
        <end position="586"/>
    </location>
</feature>
<dbReference type="GO" id="GO:0003700">
    <property type="term" value="F:DNA-binding transcription factor activity"/>
    <property type="evidence" value="ECO:0007669"/>
    <property type="project" value="InterPro"/>
</dbReference>
<dbReference type="InterPro" id="IPR053793">
    <property type="entry name" value="PB1-like"/>
</dbReference>
<dbReference type="GO" id="GO:0003677">
    <property type="term" value="F:DNA binding"/>
    <property type="evidence" value="ECO:0007669"/>
    <property type="project" value="UniProtKB-KW"/>
</dbReference>